<name>A0A4P2QEV3_SORCE</name>
<protein>
    <submittedName>
        <fullName evidence="1">Uncharacterized protein</fullName>
    </submittedName>
</protein>
<sequence>MRQRMLSLSVSVSHPLWISLSQRSWRFRQPLIKRLPTGPVMSQAHHDVIEDYHARL</sequence>
<accession>A0A4P2QEV3</accession>
<dbReference type="AlphaFoldDB" id="A0A4P2QEV3"/>
<evidence type="ECO:0000313" key="2">
    <source>
        <dbReference type="Proteomes" id="UP000295497"/>
    </source>
</evidence>
<evidence type="ECO:0000313" key="1">
    <source>
        <dbReference type="EMBL" id="AUX28357.1"/>
    </source>
</evidence>
<dbReference type="Proteomes" id="UP000295497">
    <property type="component" value="Chromosome"/>
</dbReference>
<proteinExistence type="predicted"/>
<reference evidence="1 2" key="1">
    <citation type="submission" date="2015-09" db="EMBL/GenBank/DDBJ databases">
        <title>Sorangium comparison.</title>
        <authorList>
            <person name="Zaburannyi N."/>
            <person name="Bunk B."/>
            <person name="Overmann J."/>
            <person name="Mueller R."/>
        </authorList>
    </citation>
    <scope>NUCLEOTIDE SEQUENCE [LARGE SCALE GENOMIC DNA]</scope>
    <source>
        <strain evidence="1 2">So ce836</strain>
    </source>
</reference>
<dbReference type="EMBL" id="CP012672">
    <property type="protein sequence ID" value="AUX28357.1"/>
    <property type="molecule type" value="Genomic_DNA"/>
</dbReference>
<gene>
    <name evidence="1" type="ORF">SOCE836_004270</name>
</gene>
<organism evidence="1 2">
    <name type="scientific">Sorangium cellulosum</name>
    <name type="common">Polyangium cellulosum</name>
    <dbReference type="NCBI Taxonomy" id="56"/>
    <lineage>
        <taxon>Bacteria</taxon>
        <taxon>Pseudomonadati</taxon>
        <taxon>Myxococcota</taxon>
        <taxon>Polyangia</taxon>
        <taxon>Polyangiales</taxon>
        <taxon>Polyangiaceae</taxon>
        <taxon>Sorangium</taxon>
    </lineage>
</organism>